<keyword evidence="4" id="KW-1185">Reference proteome</keyword>
<dbReference type="AlphaFoldDB" id="A0AAN9G358"/>
<evidence type="ECO:0000259" key="2">
    <source>
        <dbReference type="PROSITE" id="PS50802"/>
    </source>
</evidence>
<dbReference type="PROSITE" id="PS50802">
    <property type="entry name" value="OTU"/>
    <property type="match status" value="1"/>
</dbReference>
<dbReference type="CDD" id="cd22744">
    <property type="entry name" value="OTU"/>
    <property type="match status" value="1"/>
</dbReference>
<accession>A0AAN9G358</accession>
<feature type="domain" description="OTU" evidence="2">
    <location>
        <begin position="85"/>
        <end position="221"/>
    </location>
</feature>
<reference evidence="3 4" key="1">
    <citation type="submission" date="2024-02" db="EMBL/GenBank/DDBJ databases">
        <title>Chromosome-scale genome assembly of the rough periwinkle Littorina saxatilis.</title>
        <authorList>
            <person name="De Jode A."/>
            <person name="Faria R."/>
            <person name="Formenti G."/>
            <person name="Sims Y."/>
            <person name="Smith T.P."/>
            <person name="Tracey A."/>
            <person name="Wood J.M.D."/>
            <person name="Zagrodzka Z.B."/>
            <person name="Johannesson K."/>
            <person name="Butlin R.K."/>
            <person name="Leder E.H."/>
        </authorList>
    </citation>
    <scope>NUCLEOTIDE SEQUENCE [LARGE SCALE GENOMIC DNA]</scope>
    <source>
        <strain evidence="3">Snail1</strain>
        <tissue evidence="3">Muscle</tissue>
    </source>
</reference>
<dbReference type="Pfam" id="PF02338">
    <property type="entry name" value="OTU"/>
    <property type="match status" value="1"/>
</dbReference>
<dbReference type="InterPro" id="IPR003323">
    <property type="entry name" value="OTU_dom"/>
</dbReference>
<dbReference type="Proteomes" id="UP001374579">
    <property type="component" value="Unassembled WGS sequence"/>
</dbReference>
<evidence type="ECO:0000313" key="3">
    <source>
        <dbReference type="EMBL" id="KAK7093663.1"/>
    </source>
</evidence>
<feature type="compositionally biased region" description="Polar residues" evidence="1">
    <location>
        <begin position="276"/>
        <end position="297"/>
    </location>
</feature>
<name>A0AAN9G358_9CAEN</name>
<evidence type="ECO:0000313" key="4">
    <source>
        <dbReference type="Proteomes" id="UP001374579"/>
    </source>
</evidence>
<comment type="caution">
    <text evidence="3">The sequence shown here is derived from an EMBL/GenBank/DDBJ whole genome shotgun (WGS) entry which is preliminary data.</text>
</comment>
<organism evidence="3 4">
    <name type="scientific">Littorina saxatilis</name>
    <dbReference type="NCBI Taxonomy" id="31220"/>
    <lineage>
        <taxon>Eukaryota</taxon>
        <taxon>Metazoa</taxon>
        <taxon>Spiralia</taxon>
        <taxon>Lophotrochozoa</taxon>
        <taxon>Mollusca</taxon>
        <taxon>Gastropoda</taxon>
        <taxon>Caenogastropoda</taxon>
        <taxon>Littorinimorpha</taxon>
        <taxon>Littorinoidea</taxon>
        <taxon>Littorinidae</taxon>
        <taxon>Littorina</taxon>
    </lineage>
</organism>
<dbReference type="SUPFAM" id="SSF54001">
    <property type="entry name" value="Cysteine proteinases"/>
    <property type="match status" value="1"/>
</dbReference>
<dbReference type="InterPro" id="IPR038765">
    <property type="entry name" value="Papain-like_cys_pep_sf"/>
</dbReference>
<proteinExistence type="predicted"/>
<protein>
    <recommendedName>
        <fullName evidence="2">OTU domain-containing protein</fullName>
    </recommendedName>
</protein>
<feature type="region of interest" description="Disordered" evidence="1">
    <location>
        <begin position="232"/>
        <end position="304"/>
    </location>
</feature>
<gene>
    <name evidence="3" type="ORF">V1264_007366</name>
</gene>
<dbReference type="EMBL" id="JBAMIC010000019">
    <property type="protein sequence ID" value="KAK7093663.1"/>
    <property type="molecule type" value="Genomic_DNA"/>
</dbReference>
<evidence type="ECO:0000256" key="1">
    <source>
        <dbReference type="SAM" id="MobiDB-lite"/>
    </source>
</evidence>
<dbReference type="Gene3D" id="3.90.70.80">
    <property type="match status" value="1"/>
</dbReference>
<feature type="compositionally biased region" description="Polar residues" evidence="1">
    <location>
        <begin position="232"/>
        <end position="244"/>
    </location>
</feature>
<sequence>MDQDDWSDWSDWPDWPESVAASVDSDSVLLGSPQSQNEDTISESAAGDGELEAALSASRNNETLYQLAIRLHNKRLDGRLHANAMTREPVYADGNCFFKAASLHVTTHDDSALRQALCDHILENLTHYEGFFLESTETARNAVTALRSHGVWDNCANDVMPLALSNFTKRRVKIFISRTSAAVINITPTLPGCQGDAFNPIYLALLTPPGVPQHYDGCLAARRSVYTVFGTTTSSHQDNHTSTTEMEECHDEHVAQPPSEQGDDGHVQTPPRCQTPEPTSTDPNDDQNNLPVYNTPQKKLGKKE</sequence>